<gene>
    <name evidence="2" type="ORF">IFM89_022440</name>
</gene>
<feature type="domain" description="RNase H type-1" evidence="1">
    <location>
        <begin position="35"/>
        <end position="147"/>
    </location>
</feature>
<dbReference type="CDD" id="cd06222">
    <property type="entry name" value="RNase_H_like"/>
    <property type="match status" value="1"/>
</dbReference>
<accession>A0A835I4I0</accession>
<evidence type="ECO:0000259" key="1">
    <source>
        <dbReference type="PROSITE" id="PS50879"/>
    </source>
</evidence>
<sequence length="147" mass="15964">MDNTTQDLATLHALCLSNKLRRAPRCLECYWTAPPLNVLKLNTDGCARGNPGPIGGGVVLRTHTCEVIGTYIGGLDITTSYVAKSKAIVHGIEKAINMGASCIWVESDSTAAVKAFQRDNVHWKVRSQWNRVKHKANTSFSQALGGK</sequence>
<dbReference type="Proteomes" id="UP000631114">
    <property type="component" value="Unassembled WGS sequence"/>
</dbReference>
<dbReference type="InterPro" id="IPR002156">
    <property type="entry name" value="RNaseH_domain"/>
</dbReference>
<dbReference type="InterPro" id="IPR012337">
    <property type="entry name" value="RNaseH-like_sf"/>
</dbReference>
<dbReference type="PANTHER" id="PTHR47723">
    <property type="entry name" value="OS05G0353850 PROTEIN"/>
    <property type="match status" value="1"/>
</dbReference>
<dbReference type="AlphaFoldDB" id="A0A835I4I0"/>
<dbReference type="OrthoDB" id="1305532at2759"/>
<keyword evidence="3" id="KW-1185">Reference proteome</keyword>
<evidence type="ECO:0000313" key="3">
    <source>
        <dbReference type="Proteomes" id="UP000631114"/>
    </source>
</evidence>
<dbReference type="InterPro" id="IPR036397">
    <property type="entry name" value="RNaseH_sf"/>
</dbReference>
<dbReference type="InterPro" id="IPR053151">
    <property type="entry name" value="RNase_H-like"/>
</dbReference>
<proteinExistence type="predicted"/>
<organism evidence="2 3">
    <name type="scientific">Coptis chinensis</name>
    <dbReference type="NCBI Taxonomy" id="261450"/>
    <lineage>
        <taxon>Eukaryota</taxon>
        <taxon>Viridiplantae</taxon>
        <taxon>Streptophyta</taxon>
        <taxon>Embryophyta</taxon>
        <taxon>Tracheophyta</taxon>
        <taxon>Spermatophyta</taxon>
        <taxon>Magnoliopsida</taxon>
        <taxon>Ranunculales</taxon>
        <taxon>Ranunculaceae</taxon>
        <taxon>Coptidoideae</taxon>
        <taxon>Coptis</taxon>
    </lineage>
</organism>
<dbReference type="PROSITE" id="PS50879">
    <property type="entry name" value="RNASE_H_1"/>
    <property type="match status" value="1"/>
</dbReference>
<reference evidence="2 3" key="1">
    <citation type="submission" date="2020-10" db="EMBL/GenBank/DDBJ databases">
        <title>The Coptis chinensis genome and diversification of protoberbering-type alkaloids.</title>
        <authorList>
            <person name="Wang B."/>
            <person name="Shu S."/>
            <person name="Song C."/>
            <person name="Liu Y."/>
        </authorList>
    </citation>
    <scope>NUCLEOTIDE SEQUENCE [LARGE SCALE GENOMIC DNA]</scope>
    <source>
        <strain evidence="2">HL-2020</strain>
        <tissue evidence="2">Leaf</tissue>
    </source>
</reference>
<comment type="caution">
    <text evidence="2">The sequence shown here is derived from an EMBL/GenBank/DDBJ whole genome shotgun (WGS) entry which is preliminary data.</text>
</comment>
<dbReference type="InterPro" id="IPR044730">
    <property type="entry name" value="RNase_H-like_dom_plant"/>
</dbReference>
<dbReference type="Gene3D" id="3.30.420.10">
    <property type="entry name" value="Ribonuclease H-like superfamily/Ribonuclease H"/>
    <property type="match status" value="1"/>
</dbReference>
<name>A0A835I4I0_9MAGN</name>
<dbReference type="SUPFAM" id="SSF53098">
    <property type="entry name" value="Ribonuclease H-like"/>
    <property type="match status" value="1"/>
</dbReference>
<protein>
    <recommendedName>
        <fullName evidence="1">RNase H type-1 domain-containing protein</fullName>
    </recommendedName>
</protein>
<dbReference type="Pfam" id="PF13456">
    <property type="entry name" value="RVT_3"/>
    <property type="match status" value="1"/>
</dbReference>
<dbReference type="GO" id="GO:0003676">
    <property type="term" value="F:nucleic acid binding"/>
    <property type="evidence" value="ECO:0007669"/>
    <property type="project" value="InterPro"/>
</dbReference>
<dbReference type="PANTHER" id="PTHR47723:SF19">
    <property type="entry name" value="POLYNUCLEOTIDYL TRANSFERASE, RIBONUCLEASE H-LIKE SUPERFAMILY PROTEIN"/>
    <property type="match status" value="1"/>
</dbReference>
<evidence type="ECO:0000313" key="2">
    <source>
        <dbReference type="EMBL" id="KAF9610476.1"/>
    </source>
</evidence>
<dbReference type="GO" id="GO:0004523">
    <property type="term" value="F:RNA-DNA hybrid ribonuclease activity"/>
    <property type="evidence" value="ECO:0007669"/>
    <property type="project" value="InterPro"/>
</dbReference>
<dbReference type="EMBL" id="JADFTS010000004">
    <property type="protein sequence ID" value="KAF9610476.1"/>
    <property type="molecule type" value="Genomic_DNA"/>
</dbReference>